<feature type="transmembrane region" description="Helical" evidence="1">
    <location>
        <begin position="21"/>
        <end position="45"/>
    </location>
</feature>
<evidence type="ECO:0000313" key="3">
    <source>
        <dbReference type="EMBL" id="MBJ6727319.1"/>
    </source>
</evidence>
<evidence type="ECO:0000313" key="4">
    <source>
        <dbReference type="Proteomes" id="UP000636888"/>
    </source>
</evidence>
<proteinExistence type="predicted"/>
<keyword evidence="1" id="KW-1133">Transmembrane helix</keyword>
<keyword evidence="1" id="KW-0812">Transmembrane</keyword>
<dbReference type="Proteomes" id="UP000636888">
    <property type="component" value="Unassembled WGS sequence"/>
</dbReference>
<feature type="transmembrane region" description="Helical" evidence="1">
    <location>
        <begin position="255"/>
        <end position="280"/>
    </location>
</feature>
<dbReference type="GO" id="GO:0016747">
    <property type="term" value="F:acyltransferase activity, transferring groups other than amino-acyl groups"/>
    <property type="evidence" value="ECO:0007669"/>
    <property type="project" value="InterPro"/>
</dbReference>
<feature type="transmembrane region" description="Helical" evidence="1">
    <location>
        <begin position="112"/>
        <end position="128"/>
    </location>
</feature>
<evidence type="ECO:0000259" key="2">
    <source>
        <dbReference type="Pfam" id="PF01757"/>
    </source>
</evidence>
<feature type="transmembrane region" description="Helical" evidence="1">
    <location>
        <begin position="165"/>
        <end position="184"/>
    </location>
</feature>
<dbReference type="PANTHER" id="PTHR23028:SF53">
    <property type="entry name" value="ACYL_TRANSF_3 DOMAIN-CONTAINING PROTEIN"/>
    <property type="match status" value="1"/>
</dbReference>
<gene>
    <name evidence="3" type="ORF">JFN93_21615</name>
</gene>
<name>A0A8J7SCQ2_9BACT</name>
<dbReference type="InterPro" id="IPR002656">
    <property type="entry name" value="Acyl_transf_3_dom"/>
</dbReference>
<dbReference type="InterPro" id="IPR050879">
    <property type="entry name" value="Acyltransferase_3"/>
</dbReference>
<dbReference type="GO" id="GO:0000271">
    <property type="term" value="P:polysaccharide biosynthetic process"/>
    <property type="evidence" value="ECO:0007669"/>
    <property type="project" value="TreeGrafter"/>
</dbReference>
<keyword evidence="4" id="KW-1185">Reference proteome</keyword>
<keyword evidence="3" id="KW-0012">Acyltransferase</keyword>
<dbReference type="Pfam" id="PF01757">
    <property type="entry name" value="Acyl_transf_3"/>
    <property type="match status" value="1"/>
</dbReference>
<feature type="transmembrane region" description="Helical" evidence="1">
    <location>
        <begin position="334"/>
        <end position="360"/>
    </location>
</feature>
<sequence length="385" mass="42927">MRSLTRWLIARASRDTASGQFIAEIDGLRFIAIMSVVLFHLSWFITSKTGRTEDADLLAVVLSYGDIGVQLFFIISGFVIALPFAKGHLGHGQVPPLKSYLLRRLTRLEPPYIANLLIRFLLLTLVAGESPAQLLPHLLASVFYLHNAVYGAMSSVNFVAWSLEIELQFYLLAPIISTVFRIGSKTWRRLVLVGTIVVLSLAAQRLGGTPRFDLSLLSSAQFFLTGFLLVDLYLADWGERPRRSLGGDLASLAGWGAFCVCLGLGGNARALIAFPMFLAYLGAFRGTWSNRFFTAPPIYIIGGMCYTIYLYHYTIISALIRPLLQFGFWHLLPVWAEILIAGLIMVPLILLLSTLFFVALEKPCMKKEWYRKLLARARSGVRAEA</sequence>
<keyword evidence="3" id="KW-0808">Transferase</keyword>
<dbReference type="RefSeq" id="WP_199386263.1">
    <property type="nucleotide sequence ID" value="NZ_JAEMHM010000022.1"/>
</dbReference>
<accession>A0A8J7SCQ2</accession>
<evidence type="ECO:0000256" key="1">
    <source>
        <dbReference type="SAM" id="Phobius"/>
    </source>
</evidence>
<organism evidence="3 4">
    <name type="scientific">Geomesophilobacter sediminis</name>
    <dbReference type="NCBI Taxonomy" id="2798584"/>
    <lineage>
        <taxon>Bacteria</taxon>
        <taxon>Pseudomonadati</taxon>
        <taxon>Thermodesulfobacteriota</taxon>
        <taxon>Desulfuromonadia</taxon>
        <taxon>Geobacterales</taxon>
        <taxon>Geobacteraceae</taxon>
        <taxon>Geomesophilobacter</taxon>
    </lineage>
</organism>
<feature type="transmembrane region" description="Helical" evidence="1">
    <location>
        <begin position="57"/>
        <end position="82"/>
    </location>
</feature>
<dbReference type="EMBL" id="JAEMHM010000022">
    <property type="protein sequence ID" value="MBJ6727319.1"/>
    <property type="molecule type" value="Genomic_DNA"/>
</dbReference>
<keyword evidence="1" id="KW-0472">Membrane</keyword>
<feature type="transmembrane region" description="Helical" evidence="1">
    <location>
        <begin position="214"/>
        <end position="235"/>
    </location>
</feature>
<feature type="domain" description="Acyltransferase 3" evidence="2">
    <location>
        <begin position="23"/>
        <end position="353"/>
    </location>
</feature>
<reference evidence="3" key="1">
    <citation type="submission" date="2020-12" db="EMBL/GenBank/DDBJ databases">
        <title>Geomonas sp. Red875, isolated from river sediment.</title>
        <authorList>
            <person name="Xu Z."/>
            <person name="Zhang Z."/>
            <person name="Masuda Y."/>
            <person name="Itoh H."/>
            <person name="Senoo K."/>
        </authorList>
    </citation>
    <scope>NUCLEOTIDE SEQUENCE</scope>
    <source>
        <strain evidence="3">Red875</strain>
    </source>
</reference>
<dbReference type="PANTHER" id="PTHR23028">
    <property type="entry name" value="ACETYLTRANSFERASE"/>
    <property type="match status" value="1"/>
</dbReference>
<feature type="transmembrane region" description="Helical" evidence="1">
    <location>
        <begin position="292"/>
        <end position="314"/>
    </location>
</feature>
<dbReference type="AlphaFoldDB" id="A0A8J7SCQ2"/>
<dbReference type="GO" id="GO:0016020">
    <property type="term" value="C:membrane"/>
    <property type="evidence" value="ECO:0007669"/>
    <property type="project" value="TreeGrafter"/>
</dbReference>
<protein>
    <submittedName>
        <fullName evidence="3">Acyltransferase</fullName>
    </submittedName>
</protein>
<comment type="caution">
    <text evidence="3">The sequence shown here is derived from an EMBL/GenBank/DDBJ whole genome shotgun (WGS) entry which is preliminary data.</text>
</comment>